<feature type="transmembrane region" description="Helical" evidence="3">
    <location>
        <begin position="59"/>
        <end position="78"/>
    </location>
</feature>
<protein>
    <submittedName>
        <fullName evidence="4">Transmembrane protein</fullName>
    </submittedName>
</protein>
<sequence>MTDPHMNKKVKTLENGHPTGELLVKSKEPGRPGLVRSDSFSNRIAINHSRFAKRVHDMGYVYTLYALLDAEILAYTGLKWFSDIFASNKGSANPLRDWLLTPSGIAIASVESVAFIGLSLLANKTEEDDPRAYRQAIMTLWPYCRNVISELKNANKGVRNALKVAALFHETSLNSMMMPAGLLVGSASVLNRIWFRRLQDQRKELKSNFKALLKDIAALELNETEKVDVNVLKERKDALQDFYDKIPYEMNAQLRYAYLSAAYNGMLEGLAYYIAPLALMGFTSPAFIPVASVCIVLSSAAITARIYEEYEYQRGLELETLGVKLQLKKHELDILNAQLALFKNTTVPEADKESQRVQQDGLNHQYGVLLAEIIRLSSEVDAKTAGMVNHALRGVKNGLAIYAVVTKMLMTSLMFFSAVPPALLVSNAMIGVALLVGSTIYSLSQYYKKLSKVHENPNQPHFALEDAYSKANRILAELIETHTMAATPGTGFYTEWLDVVRAFFSGLNKGQKLIGYILTISFLEVSLHNDFQDKPIVLKTSIALGIFCSVVLSLRVYALNFGAKADLENMDGIEEMPEELLFLEGLEDLMNGEEKAKELETSDQTSLKQFSEADSGTIEIGHEIEMVKLESSHEAGDDEMSVYREETHTNKAAIVMHAGDKSATESLTAQSETNPPHGKRSGESDIDSTATKKSKTTPEPTTSATVRQQSIRNMVLKGMSFFTDVVHPLTHHRHDTSELITPPRKQ</sequence>
<reference evidence="4 5" key="1">
    <citation type="submission" date="2018-06" db="EMBL/GenBank/DDBJ databases">
        <authorList>
            <consortium name="Pathogen Informatics"/>
            <person name="Doyle S."/>
        </authorList>
    </citation>
    <scope>NUCLEOTIDE SEQUENCE [LARGE SCALE GENOMIC DNA]</scope>
    <source>
        <strain evidence="4 5">NCTC13292</strain>
    </source>
</reference>
<keyword evidence="3 4" id="KW-0812">Transmembrane</keyword>
<dbReference type="AlphaFoldDB" id="A0A378J370"/>
<keyword evidence="1" id="KW-0175">Coiled coil</keyword>
<feature type="transmembrane region" description="Helical" evidence="3">
    <location>
        <begin position="287"/>
        <end position="307"/>
    </location>
</feature>
<evidence type="ECO:0000256" key="3">
    <source>
        <dbReference type="SAM" id="Phobius"/>
    </source>
</evidence>
<feature type="compositionally biased region" description="Polar residues" evidence="2">
    <location>
        <begin position="664"/>
        <end position="674"/>
    </location>
</feature>
<keyword evidence="3" id="KW-1133">Transmembrane helix</keyword>
<dbReference type="Proteomes" id="UP000254677">
    <property type="component" value="Unassembled WGS sequence"/>
</dbReference>
<feature type="transmembrane region" description="Helical" evidence="3">
    <location>
        <begin position="424"/>
        <end position="443"/>
    </location>
</feature>
<name>A0A378J370_9GAMM</name>
<keyword evidence="5" id="KW-1185">Reference proteome</keyword>
<proteinExistence type="predicted"/>
<dbReference type="EMBL" id="UGOA01000001">
    <property type="protein sequence ID" value="STX41959.1"/>
    <property type="molecule type" value="Genomic_DNA"/>
</dbReference>
<evidence type="ECO:0000256" key="2">
    <source>
        <dbReference type="SAM" id="MobiDB-lite"/>
    </source>
</evidence>
<evidence type="ECO:0000313" key="5">
    <source>
        <dbReference type="Proteomes" id="UP000254677"/>
    </source>
</evidence>
<gene>
    <name evidence="4" type="ORF">NCTC13292_01284</name>
</gene>
<accession>A0A378J370</accession>
<feature type="transmembrane region" description="Helical" evidence="3">
    <location>
        <begin position="536"/>
        <end position="558"/>
    </location>
</feature>
<feature type="region of interest" description="Disordered" evidence="2">
    <location>
        <begin position="1"/>
        <end position="30"/>
    </location>
</feature>
<feature type="region of interest" description="Disordered" evidence="2">
    <location>
        <begin position="662"/>
        <end position="708"/>
    </location>
</feature>
<feature type="transmembrane region" description="Helical" evidence="3">
    <location>
        <begin position="99"/>
        <end position="122"/>
    </location>
</feature>
<evidence type="ECO:0000256" key="1">
    <source>
        <dbReference type="SAM" id="Coils"/>
    </source>
</evidence>
<organism evidence="4 5">
    <name type="scientific">Legionella donaldsonii</name>
    <dbReference type="NCBI Taxonomy" id="45060"/>
    <lineage>
        <taxon>Bacteria</taxon>
        <taxon>Pseudomonadati</taxon>
        <taxon>Pseudomonadota</taxon>
        <taxon>Gammaproteobacteria</taxon>
        <taxon>Legionellales</taxon>
        <taxon>Legionellaceae</taxon>
        <taxon>Legionella</taxon>
    </lineage>
</organism>
<keyword evidence="3" id="KW-0472">Membrane</keyword>
<evidence type="ECO:0000313" key="4">
    <source>
        <dbReference type="EMBL" id="STX41959.1"/>
    </source>
</evidence>
<feature type="coiled-coil region" evidence="1">
    <location>
        <begin position="195"/>
        <end position="222"/>
    </location>
</feature>
<feature type="transmembrane region" description="Helical" evidence="3">
    <location>
        <begin position="399"/>
        <end position="418"/>
    </location>
</feature>
<feature type="transmembrane region" description="Helical" evidence="3">
    <location>
        <begin position="256"/>
        <end position="275"/>
    </location>
</feature>